<accession>A0A1W0WND9</accession>
<dbReference type="Proteomes" id="UP000192578">
    <property type="component" value="Unassembled WGS sequence"/>
</dbReference>
<gene>
    <name evidence="2" type="ORF">BV898_09094</name>
</gene>
<dbReference type="AlphaFoldDB" id="A0A1W0WND9"/>
<evidence type="ECO:0000313" key="2">
    <source>
        <dbReference type="EMBL" id="OQV16736.1"/>
    </source>
</evidence>
<keyword evidence="3" id="KW-1185">Reference proteome</keyword>
<evidence type="ECO:0008006" key="4">
    <source>
        <dbReference type="Google" id="ProtNLM"/>
    </source>
</evidence>
<evidence type="ECO:0000313" key="3">
    <source>
        <dbReference type="Proteomes" id="UP000192578"/>
    </source>
</evidence>
<proteinExistence type="predicted"/>
<sequence>MGVASGWWSASWLCVAVALSAIRLSVEIGEQTTFLEPNPGSRTKLQCPLQSNATLRIMGAKIYLSSANLVDLDPRTVDECGLLADMRRLCFGKRSCLVKREQDKESKDCNERRVVIYFRCDGVHDDVFGGGGKRNNQQNPSHERFR</sequence>
<reference evidence="3" key="1">
    <citation type="submission" date="2017-01" db="EMBL/GenBank/DDBJ databases">
        <title>Comparative genomics of anhydrobiosis in the tardigrade Hypsibius dujardini.</title>
        <authorList>
            <person name="Yoshida Y."/>
            <person name="Koutsovoulos G."/>
            <person name="Laetsch D."/>
            <person name="Stevens L."/>
            <person name="Kumar S."/>
            <person name="Horikawa D."/>
            <person name="Ishino K."/>
            <person name="Komine S."/>
            <person name="Tomita M."/>
            <person name="Blaxter M."/>
            <person name="Arakawa K."/>
        </authorList>
    </citation>
    <scope>NUCLEOTIDE SEQUENCE [LARGE SCALE GENOMIC DNA]</scope>
    <source>
        <strain evidence="3">Z151</strain>
    </source>
</reference>
<name>A0A1W0WND9_HYPEX</name>
<comment type="caution">
    <text evidence="2">The sequence shown here is derived from an EMBL/GenBank/DDBJ whole genome shotgun (WGS) entry which is preliminary data.</text>
</comment>
<feature type="chain" id="PRO_5013252459" description="SUEL-type lectin domain-containing protein" evidence="1">
    <location>
        <begin position="19"/>
        <end position="146"/>
    </location>
</feature>
<feature type="signal peptide" evidence="1">
    <location>
        <begin position="1"/>
        <end position="18"/>
    </location>
</feature>
<evidence type="ECO:0000256" key="1">
    <source>
        <dbReference type="SAM" id="SignalP"/>
    </source>
</evidence>
<dbReference type="EMBL" id="MTYJ01000070">
    <property type="protein sequence ID" value="OQV16736.1"/>
    <property type="molecule type" value="Genomic_DNA"/>
</dbReference>
<protein>
    <recommendedName>
        <fullName evidence="4">SUEL-type lectin domain-containing protein</fullName>
    </recommendedName>
</protein>
<organism evidence="2 3">
    <name type="scientific">Hypsibius exemplaris</name>
    <name type="common">Freshwater tardigrade</name>
    <dbReference type="NCBI Taxonomy" id="2072580"/>
    <lineage>
        <taxon>Eukaryota</taxon>
        <taxon>Metazoa</taxon>
        <taxon>Ecdysozoa</taxon>
        <taxon>Tardigrada</taxon>
        <taxon>Eutardigrada</taxon>
        <taxon>Parachela</taxon>
        <taxon>Hypsibioidea</taxon>
        <taxon>Hypsibiidae</taxon>
        <taxon>Hypsibius</taxon>
    </lineage>
</organism>
<keyword evidence="1" id="KW-0732">Signal</keyword>